<evidence type="ECO:0000259" key="5">
    <source>
        <dbReference type="Pfam" id="PF00535"/>
    </source>
</evidence>
<dbReference type="PANTHER" id="PTHR43179">
    <property type="entry name" value="RHAMNOSYLTRANSFERASE WBBL"/>
    <property type="match status" value="1"/>
</dbReference>
<evidence type="ECO:0000256" key="4">
    <source>
        <dbReference type="SAM" id="Phobius"/>
    </source>
</evidence>
<comment type="caution">
    <text evidence="7">The sequence shown here is derived from an EMBL/GenBank/DDBJ whole genome shotgun (WGS) entry which is preliminary data.</text>
</comment>
<keyword evidence="8" id="KW-1185">Reference proteome</keyword>
<dbReference type="Gene3D" id="3.90.25.10">
    <property type="entry name" value="UDP-galactose 4-epimerase, domain 1"/>
    <property type="match status" value="1"/>
</dbReference>
<dbReference type="InterPro" id="IPR029044">
    <property type="entry name" value="Nucleotide-diphossugar_trans"/>
</dbReference>
<feature type="domain" description="NAD-dependent epimerase/dehydratase" evidence="6">
    <location>
        <begin position="15"/>
        <end position="178"/>
    </location>
</feature>
<keyword evidence="4" id="KW-0472">Membrane</keyword>
<dbReference type="Pfam" id="PF01370">
    <property type="entry name" value="Epimerase"/>
    <property type="match status" value="1"/>
</dbReference>
<evidence type="ECO:0000259" key="6">
    <source>
        <dbReference type="Pfam" id="PF01370"/>
    </source>
</evidence>
<proteinExistence type="inferred from homology"/>
<keyword evidence="3" id="KW-0808">Transferase</keyword>
<dbReference type="Gene3D" id="3.40.50.720">
    <property type="entry name" value="NAD(P)-binding Rossmann-like Domain"/>
    <property type="match status" value="1"/>
</dbReference>
<evidence type="ECO:0000256" key="2">
    <source>
        <dbReference type="ARBA" id="ARBA00022676"/>
    </source>
</evidence>
<evidence type="ECO:0000313" key="7">
    <source>
        <dbReference type="EMBL" id="KAF8440458.1"/>
    </source>
</evidence>
<dbReference type="GO" id="GO:0016757">
    <property type="term" value="F:glycosyltransferase activity"/>
    <property type="evidence" value="ECO:0007669"/>
    <property type="project" value="UniProtKB-KW"/>
</dbReference>
<feature type="transmembrane region" description="Helical" evidence="4">
    <location>
        <begin position="815"/>
        <end position="841"/>
    </location>
</feature>
<evidence type="ECO:0000256" key="1">
    <source>
        <dbReference type="ARBA" id="ARBA00006739"/>
    </source>
</evidence>
<keyword evidence="4" id="KW-1133">Transmembrane helix</keyword>
<dbReference type="AlphaFoldDB" id="A0AAD4BV67"/>
<dbReference type="SUPFAM" id="SSF53448">
    <property type="entry name" value="Nucleotide-diphospho-sugar transferases"/>
    <property type="match status" value="1"/>
</dbReference>
<feature type="transmembrane region" description="Helical" evidence="4">
    <location>
        <begin position="924"/>
        <end position="940"/>
    </location>
</feature>
<name>A0AAD4BV67_BOLED</name>
<evidence type="ECO:0000313" key="8">
    <source>
        <dbReference type="Proteomes" id="UP001194468"/>
    </source>
</evidence>
<dbReference type="PANTHER" id="PTHR43179:SF12">
    <property type="entry name" value="GALACTOFURANOSYLTRANSFERASE GLFT2"/>
    <property type="match status" value="1"/>
</dbReference>
<evidence type="ECO:0000256" key="3">
    <source>
        <dbReference type="ARBA" id="ARBA00022679"/>
    </source>
</evidence>
<dbReference type="SUPFAM" id="SSF51735">
    <property type="entry name" value="NAD(P)-binding Rossmann-fold domains"/>
    <property type="match status" value="1"/>
</dbReference>
<reference evidence="7" key="1">
    <citation type="submission" date="2019-10" db="EMBL/GenBank/DDBJ databases">
        <authorList>
            <consortium name="DOE Joint Genome Institute"/>
            <person name="Kuo A."/>
            <person name="Miyauchi S."/>
            <person name="Kiss E."/>
            <person name="Drula E."/>
            <person name="Kohler A."/>
            <person name="Sanchez-Garcia M."/>
            <person name="Andreopoulos B."/>
            <person name="Barry K.W."/>
            <person name="Bonito G."/>
            <person name="Buee M."/>
            <person name="Carver A."/>
            <person name="Chen C."/>
            <person name="Cichocki N."/>
            <person name="Clum A."/>
            <person name="Culley D."/>
            <person name="Crous P.W."/>
            <person name="Fauchery L."/>
            <person name="Girlanda M."/>
            <person name="Hayes R."/>
            <person name="Keri Z."/>
            <person name="LaButti K."/>
            <person name="Lipzen A."/>
            <person name="Lombard V."/>
            <person name="Magnuson J."/>
            <person name="Maillard F."/>
            <person name="Morin E."/>
            <person name="Murat C."/>
            <person name="Nolan M."/>
            <person name="Ohm R."/>
            <person name="Pangilinan J."/>
            <person name="Pereira M."/>
            <person name="Perotto S."/>
            <person name="Peter M."/>
            <person name="Riley R."/>
            <person name="Sitrit Y."/>
            <person name="Stielow B."/>
            <person name="Szollosi G."/>
            <person name="Zifcakova L."/>
            <person name="Stursova M."/>
            <person name="Spatafora J.W."/>
            <person name="Tedersoo L."/>
            <person name="Vaario L.-M."/>
            <person name="Yamada A."/>
            <person name="Yan M."/>
            <person name="Wang P."/>
            <person name="Xu J."/>
            <person name="Bruns T."/>
            <person name="Baldrian P."/>
            <person name="Vilgalys R."/>
            <person name="Henrissat B."/>
            <person name="Grigoriev I.V."/>
            <person name="Hibbett D."/>
            <person name="Nagy L.G."/>
            <person name="Martin F.M."/>
        </authorList>
    </citation>
    <scope>NUCLEOTIDE SEQUENCE</scope>
    <source>
        <strain evidence="7">BED1</strain>
    </source>
</reference>
<accession>A0AAD4BV67</accession>
<keyword evidence="2" id="KW-0328">Glycosyltransferase</keyword>
<dbReference type="InterPro" id="IPR001173">
    <property type="entry name" value="Glyco_trans_2-like"/>
</dbReference>
<dbReference type="Gene3D" id="3.90.550.10">
    <property type="entry name" value="Spore Coat Polysaccharide Biosynthesis Protein SpsA, Chain A"/>
    <property type="match status" value="1"/>
</dbReference>
<dbReference type="CDD" id="cd00761">
    <property type="entry name" value="Glyco_tranf_GTA_type"/>
    <property type="match status" value="1"/>
</dbReference>
<comment type="similarity">
    <text evidence="1">Belongs to the glycosyltransferase 2 family.</text>
</comment>
<dbReference type="EMBL" id="WHUW01000012">
    <property type="protein sequence ID" value="KAF8440458.1"/>
    <property type="molecule type" value="Genomic_DNA"/>
</dbReference>
<dbReference type="Pfam" id="PF00535">
    <property type="entry name" value="Glycos_transf_2"/>
    <property type="match status" value="1"/>
</dbReference>
<feature type="domain" description="Glycosyltransferase 2-like" evidence="5">
    <location>
        <begin position="551"/>
        <end position="654"/>
    </location>
</feature>
<organism evidence="7 8">
    <name type="scientific">Boletus edulis BED1</name>
    <dbReference type="NCBI Taxonomy" id="1328754"/>
    <lineage>
        <taxon>Eukaryota</taxon>
        <taxon>Fungi</taxon>
        <taxon>Dikarya</taxon>
        <taxon>Basidiomycota</taxon>
        <taxon>Agaricomycotina</taxon>
        <taxon>Agaricomycetes</taxon>
        <taxon>Agaricomycetidae</taxon>
        <taxon>Boletales</taxon>
        <taxon>Boletineae</taxon>
        <taxon>Boletaceae</taxon>
        <taxon>Boletoideae</taxon>
        <taxon>Boletus</taxon>
    </lineage>
</organism>
<gene>
    <name evidence="7" type="ORF">L210DRAFT_3539717</name>
</gene>
<reference evidence="7" key="2">
    <citation type="journal article" date="2020" name="Nat. Commun.">
        <title>Large-scale genome sequencing of mycorrhizal fungi provides insights into the early evolution of symbiotic traits.</title>
        <authorList>
            <person name="Miyauchi S."/>
            <person name="Kiss E."/>
            <person name="Kuo A."/>
            <person name="Drula E."/>
            <person name="Kohler A."/>
            <person name="Sanchez-Garcia M."/>
            <person name="Morin E."/>
            <person name="Andreopoulos B."/>
            <person name="Barry K.W."/>
            <person name="Bonito G."/>
            <person name="Buee M."/>
            <person name="Carver A."/>
            <person name="Chen C."/>
            <person name="Cichocki N."/>
            <person name="Clum A."/>
            <person name="Culley D."/>
            <person name="Crous P.W."/>
            <person name="Fauchery L."/>
            <person name="Girlanda M."/>
            <person name="Hayes R.D."/>
            <person name="Keri Z."/>
            <person name="LaButti K."/>
            <person name="Lipzen A."/>
            <person name="Lombard V."/>
            <person name="Magnuson J."/>
            <person name="Maillard F."/>
            <person name="Murat C."/>
            <person name="Nolan M."/>
            <person name="Ohm R.A."/>
            <person name="Pangilinan J."/>
            <person name="Pereira M.F."/>
            <person name="Perotto S."/>
            <person name="Peter M."/>
            <person name="Pfister S."/>
            <person name="Riley R."/>
            <person name="Sitrit Y."/>
            <person name="Stielow J.B."/>
            <person name="Szollosi G."/>
            <person name="Zifcakova L."/>
            <person name="Stursova M."/>
            <person name="Spatafora J.W."/>
            <person name="Tedersoo L."/>
            <person name="Vaario L.M."/>
            <person name="Yamada A."/>
            <person name="Yan M."/>
            <person name="Wang P."/>
            <person name="Xu J."/>
            <person name="Bruns T."/>
            <person name="Baldrian P."/>
            <person name="Vilgalys R."/>
            <person name="Dunand C."/>
            <person name="Henrissat B."/>
            <person name="Grigoriev I.V."/>
            <person name="Hibbett D."/>
            <person name="Nagy L.G."/>
            <person name="Martin F.M."/>
        </authorList>
    </citation>
    <scope>NUCLEOTIDE SEQUENCE</scope>
    <source>
        <strain evidence="7">BED1</strain>
    </source>
</reference>
<sequence length="941" mass="105652">MGGMGTIHQGNDFVIYRTNSCMTSNVLIASIRANVRVFFYASSACVYPARKQDNLDIDVSLKEVDVWDGGPPGPQGHYGLEKLVSELLVQHSAHAIRVQIARFHNVFGPRGAWNSGHEKVPAAFLRKALAIRLAGKGMHDFEIWGDGRQRRSFLYISDAVDAILALLASDYCRPVNIGSSRAVTIKSLAEIAVRCAGLQPGSDIVFRYNNDAITVGVWARNSDNHLAEKVLSGWTPKVSLEDGMAQTGRWIQGEMKKMVDGKDEEERILALQVMRSSKIVDLADKDIKVAILLPITSRGSDPPTQCLSFLKTFAESLARTTWRDTHQLGSERFVVKVYLAIDHDDPLLMRRDDKTGMYIAEAVLASQNICDVAIEFCDHPIGHVCAIWRQIAKRAWEDGCDYFVLMGDDVVLEDEGWIRDAHTEFARTALRTGAPHGFGCVAFTDISFPGMPTFPIVHCTHLDIFNGDIIPEVFINQDGDPFLYQLYRRWDCSRMFAARISNGIGGSKPARYQQRHIKGWTFGPLDKATATTEEWLLRFCPAVLRKLTLDVVIPSFRVQLRFLEPILNLKPSLTCTTMFIIIIDNPHSPARFELEAKFASRPDVRIRTNDKNLGASASRNRGMMESAAEWIIFLDDDVAPQPDLLIEAEKVIRANSGAVGFIGNAQFPPANSIFTTAVHLGGVTYFWDIATKMPNETDMPWGVTANLIVRRNDDKVEFDLQFPKSGGGEDIDFCRRKRDLWFPGTQQGFHPAPDVVVTHPWWDEGKRSYHRFYMWSKGDGGLVRLYPDLTYIDHAPNSGELLLISCVLECIGVPFFLLTGVAFPSVFALHLATMTIIANMIHDMYRHLWRDVDRAATINSTLAGPKWIVAVAESSLIRVASELGRVVGMLEREEIRYLGRRFDWFTKRVGDGPRNEERMNSRQRIAVIIVLLAVTLPVFHK</sequence>
<keyword evidence="4" id="KW-0812">Transmembrane</keyword>
<dbReference type="InterPro" id="IPR001509">
    <property type="entry name" value="Epimerase_deHydtase"/>
</dbReference>
<dbReference type="Proteomes" id="UP001194468">
    <property type="component" value="Unassembled WGS sequence"/>
</dbReference>
<protein>
    <submittedName>
        <fullName evidence="7">Glycosyltransferase family 2 protein</fullName>
    </submittedName>
</protein>
<dbReference type="InterPro" id="IPR036291">
    <property type="entry name" value="NAD(P)-bd_dom_sf"/>
</dbReference>